<dbReference type="EMBL" id="BDGX01000037">
    <property type="protein sequence ID" value="GAV54092.1"/>
    <property type="molecule type" value="Genomic_DNA"/>
</dbReference>
<proteinExistence type="inferred from homology"/>
<feature type="domain" description="Palmitoyltransferase DHHC" evidence="12">
    <location>
        <begin position="126"/>
        <end position="247"/>
    </location>
</feature>
<comment type="caution">
    <text evidence="13">The sequence shown here is derived from an EMBL/GenBank/DDBJ whole genome shotgun (WGS) entry which is preliminary data.</text>
</comment>
<organism evidence="13 14">
    <name type="scientific">Zygosaccharomyces rouxii</name>
    <dbReference type="NCBI Taxonomy" id="4956"/>
    <lineage>
        <taxon>Eukaryota</taxon>
        <taxon>Fungi</taxon>
        <taxon>Dikarya</taxon>
        <taxon>Ascomycota</taxon>
        <taxon>Saccharomycotina</taxon>
        <taxon>Saccharomycetes</taxon>
        <taxon>Saccharomycetales</taxon>
        <taxon>Saccharomycetaceae</taxon>
        <taxon>Zygosaccharomyces</taxon>
    </lineage>
</organism>
<evidence type="ECO:0000256" key="3">
    <source>
        <dbReference type="ARBA" id="ARBA00022692"/>
    </source>
</evidence>
<comment type="domain">
    <text evidence="11">The DHHC domain is required for palmitoyltransferase activity.</text>
</comment>
<dbReference type="GO" id="GO:0006612">
    <property type="term" value="P:protein targeting to membrane"/>
    <property type="evidence" value="ECO:0007669"/>
    <property type="project" value="TreeGrafter"/>
</dbReference>
<evidence type="ECO:0000256" key="8">
    <source>
        <dbReference type="ARBA" id="ARBA00023315"/>
    </source>
</evidence>
<dbReference type="InterPro" id="IPR039859">
    <property type="entry name" value="PFA4/ZDH16/20/ERF2-like"/>
</dbReference>
<dbReference type="InterPro" id="IPR001594">
    <property type="entry name" value="Palmitoyltrfase_DHHC"/>
</dbReference>
<evidence type="ECO:0000259" key="12">
    <source>
        <dbReference type="Pfam" id="PF01529"/>
    </source>
</evidence>
<evidence type="ECO:0000256" key="5">
    <source>
        <dbReference type="ARBA" id="ARBA00023136"/>
    </source>
</evidence>
<dbReference type="PROSITE" id="PS50216">
    <property type="entry name" value="DHHC"/>
    <property type="match status" value="1"/>
</dbReference>
<keyword evidence="5 11" id="KW-0472">Membrane</keyword>
<comment type="similarity">
    <text evidence="9">Belongs to the DHHC palmitoyltransferase family. PFA5 subfamily.</text>
</comment>
<evidence type="ECO:0000256" key="10">
    <source>
        <dbReference type="ARBA" id="ARBA00048048"/>
    </source>
</evidence>
<accession>A0A1Q3AEI7</accession>
<evidence type="ECO:0000313" key="14">
    <source>
        <dbReference type="Proteomes" id="UP000187013"/>
    </source>
</evidence>
<dbReference type="PANTHER" id="PTHR22883:SF23">
    <property type="entry name" value="PALMITOYLTRANSFERASE ZDHHC6"/>
    <property type="match status" value="1"/>
</dbReference>
<keyword evidence="4 11" id="KW-1133">Transmembrane helix</keyword>
<dbReference type="GO" id="GO:0005794">
    <property type="term" value="C:Golgi apparatus"/>
    <property type="evidence" value="ECO:0007669"/>
    <property type="project" value="TreeGrafter"/>
</dbReference>
<dbReference type="EC" id="2.3.1.225" evidence="11"/>
<evidence type="ECO:0000256" key="1">
    <source>
        <dbReference type="ARBA" id="ARBA00004141"/>
    </source>
</evidence>
<evidence type="ECO:0000256" key="11">
    <source>
        <dbReference type="RuleBase" id="RU079119"/>
    </source>
</evidence>
<comment type="subcellular location">
    <subcellularLocation>
        <location evidence="1">Membrane</location>
        <topology evidence="1">Multi-pass membrane protein</topology>
    </subcellularLocation>
</comment>
<name>A0A1Q3AEI7_ZYGRO</name>
<feature type="transmembrane region" description="Helical" evidence="11">
    <location>
        <begin position="16"/>
        <end position="39"/>
    </location>
</feature>
<evidence type="ECO:0000256" key="6">
    <source>
        <dbReference type="ARBA" id="ARBA00023139"/>
    </source>
</evidence>
<keyword evidence="3 11" id="KW-0812">Transmembrane</keyword>
<dbReference type="GO" id="GO:0019706">
    <property type="term" value="F:protein-cysteine S-palmitoyltransferase activity"/>
    <property type="evidence" value="ECO:0007669"/>
    <property type="project" value="UniProtKB-EC"/>
</dbReference>
<dbReference type="PANTHER" id="PTHR22883">
    <property type="entry name" value="ZINC FINGER DHHC DOMAIN CONTAINING PROTEIN"/>
    <property type="match status" value="1"/>
</dbReference>
<dbReference type="OrthoDB" id="331948at2759"/>
<evidence type="ECO:0000256" key="7">
    <source>
        <dbReference type="ARBA" id="ARBA00023288"/>
    </source>
</evidence>
<keyword evidence="2 11" id="KW-0808">Transferase</keyword>
<evidence type="ECO:0000256" key="2">
    <source>
        <dbReference type="ARBA" id="ARBA00022679"/>
    </source>
</evidence>
<protein>
    <recommendedName>
        <fullName evidence="11">Palmitoyltransferase</fullName>
        <ecNumber evidence="11">2.3.1.225</ecNumber>
    </recommendedName>
</protein>
<evidence type="ECO:0000313" key="13">
    <source>
        <dbReference type="EMBL" id="GAV54092.1"/>
    </source>
</evidence>
<dbReference type="GO" id="GO:0016020">
    <property type="term" value="C:membrane"/>
    <property type="evidence" value="ECO:0007669"/>
    <property type="project" value="UniProtKB-SubCell"/>
</dbReference>
<sequence length="362" mass="41507">MRAICSKVQLPRWTRFLMPMGIFLLMSYGTWAFSHKLCYDQIYKHYRHESVAIGLIVTVCFLLLLLLLIWFQIAVMVGPGRLPQILPNSILAASASDLGNNEKDHGNNSAGPLICYQCDPNGYPIWCSNCQSLKTERAHHSSELGHCVPKFDHKCILLGSIIGKDNYRLFVQYCVFMTIWLAIIWTSIVAYIRRISRDYKGHGSHLNGNLIVVFIITTSSWLMVSSLLLTQLHCIVKNRTSLEIMEKRKTFSTRRMFCYYNPDDGCRYVVELNKKEYVSCWSKDSWCANAVESLGSNIFMWIIPWGTSVSKVKTDLEKNDKPTIEIVLGPYKETVGNKTIELIRQKITNNEHLTKIQAYGDK</sequence>
<dbReference type="Pfam" id="PF01529">
    <property type="entry name" value="DHHC"/>
    <property type="match status" value="1"/>
</dbReference>
<feature type="transmembrane region" description="Helical" evidence="11">
    <location>
        <begin position="170"/>
        <end position="192"/>
    </location>
</feature>
<feature type="transmembrane region" description="Helical" evidence="11">
    <location>
        <begin position="51"/>
        <end position="73"/>
    </location>
</feature>
<feature type="transmembrane region" description="Helical" evidence="11">
    <location>
        <begin position="204"/>
        <end position="229"/>
    </location>
</feature>
<comment type="catalytic activity">
    <reaction evidence="10 11">
        <text>L-cysteinyl-[protein] + hexadecanoyl-CoA = S-hexadecanoyl-L-cysteinyl-[protein] + CoA</text>
        <dbReference type="Rhea" id="RHEA:36683"/>
        <dbReference type="Rhea" id="RHEA-COMP:10131"/>
        <dbReference type="Rhea" id="RHEA-COMP:11032"/>
        <dbReference type="ChEBI" id="CHEBI:29950"/>
        <dbReference type="ChEBI" id="CHEBI:57287"/>
        <dbReference type="ChEBI" id="CHEBI:57379"/>
        <dbReference type="ChEBI" id="CHEBI:74151"/>
        <dbReference type="EC" id="2.3.1.225"/>
    </reaction>
</comment>
<keyword evidence="6" id="KW-0564">Palmitate</keyword>
<dbReference type="AlphaFoldDB" id="A0A1Q3AEI7"/>
<gene>
    <name evidence="13" type="ORF">ZYGR_0AK05940</name>
</gene>
<keyword evidence="7" id="KW-0449">Lipoprotein</keyword>
<keyword evidence="8 11" id="KW-0012">Acyltransferase</keyword>
<evidence type="ECO:0000256" key="4">
    <source>
        <dbReference type="ARBA" id="ARBA00022989"/>
    </source>
</evidence>
<evidence type="ECO:0000256" key="9">
    <source>
        <dbReference type="ARBA" id="ARBA00038298"/>
    </source>
</evidence>
<dbReference type="Proteomes" id="UP000187013">
    <property type="component" value="Unassembled WGS sequence"/>
</dbReference>
<dbReference type="GO" id="GO:0005783">
    <property type="term" value="C:endoplasmic reticulum"/>
    <property type="evidence" value="ECO:0007669"/>
    <property type="project" value="TreeGrafter"/>
</dbReference>
<reference evidence="13 14" key="1">
    <citation type="submission" date="2016-08" db="EMBL/GenBank/DDBJ databases">
        <title>Draft genome sequence of allopolyploid Zygosaccharomyces rouxii.</title>
        <authorList>
            <person name="Watanabe J."/>
            <person name="Uehara K."/>
            <person name="Mogi Y."/>
            <person name="Tsukioka Y."/>
        </authorList>
    </citation>
    <scope>NUCLEOTIDE SEQUENCE [LARGE SCALE GENOMIC DNA]</scope>
    <source>
        <strain evidence="13 14">NBRC 110957</strain>
    </source>
</reference>